<reference evidence="6 7" key="1">
    <citation type="submission" date="2017-08" db="EMBL/GenBank/DDBJ databases">
        <title>Acidophilic green algal genome provides insights into adaptation to an acidic environment.</title>
        <authorList>
            <person name="Hirooka S."/>
            <person name="Hirose Y."/>
            <person name="Kanesaki Y."/>
            <person name="Higuchi S."/>
            <person name="Fujiwara T."/>
            <person name="Onuma R."/>
            <person name="Era A."/>
            <person name="Ohbayashi R."/>
            <person name="Uzuka A."/>
            <person name="Nozaki H."/>
            <person name="Yoshikawa H."/>
            <person name="Miyagishima S.Y."/>
        </authorList>
    </citation>
    <scope>NUCLEOTIDE SEQUENCE [LARGE SCALE GENOMIC DNA]</scope>
    <source>
        <strain evidence="6 7">NIES-2499</strain>
    </source>
</reference>
<dbReference type="OrthoDB" id="2155372at2759"/>
<dbReference type="GO" id="GO:0020037">
    <property type="term" value="F:heme binding"/>
    <property type="evidence" value="ECO:0007669"/>
    <property type="project" value="InterPro"/>
</dbReference>
<dbReference type="GO" id="GO:0019825">
    <property type="term" value="F:oxygen binding"/>
    <property type="evidence" value="ECO:0007669"/>
    <property type="project" value="InterPro"/>
</dbReference>
<dbReference type="InterPro" id="IPR001486">
    <property type="entry name" value="Hemoglobin_trunc"/>
</dbReference>
<dbReference type="Gene3D" id="1.10.490.10">
    <property type="entry name" value="Globins"/>
    <property type="match status" value="1"/>
</dbReference>
<name>A0A250WV04_9CHLO</name>
<evidence type="ECO:0000256" key="2">
    <source>
        <dbReference type="ARBA" id="ARBA00022617"/>
    </source>
</evidence>
<gene>
    <name evidence="6" type="ORF">CEUSTIGMA_g2034.t1</name>
</gene>
<dbReference type="AlphaFoldDB" id="A0A250WV04"/>
<dbReference type="EMBL" id="BEGY01000008">
    <property type="protein sequence ID" value="GAX74586.1"/>
    <property type="molecule type" value="Genomic_DNA"/>
</dbReference>
<organism evidence="6 7">
    <name type="scientific">Chlamydomonas eustigma</name>
    <dbReference type="NCBI Taxonomy" id="1157962"/>
    <lineage>
        <taxon>Eukaryota</taxon>
        <taxon>Viridiplantae</taxon>
        <taxon>Chlorophyta</taxon>
        <taxon>core chlorophytes</taxon>
        <taxon>Chlorophyceae</taxon>
        <taxon>CS clade</taxon>
        <taxon>Chlamydomonadales</taxon>
        <taxon>Chlamydomonadaceae</taxon>
        <taxon>Chlamydomonas</taxon>
    </lineage>
</organism>
<evidence type="ECO:0008006" key="8">
    <source>
        <dbReference type="Google" id="ProtNLM"/>
    </source>
</evidence>
<keyword evidence="7" id="KW-1185">Reference proteome</keyword>
<keyword evidence="3" id="KW-0479">Metal-binding</keyword>
<dbReference type="Proteomes" id="UP000232323">
    <property type="component" value="Unassembled WGS sequence"/>
</dbReference>
<proteinExistence type="predicted"/>
<accession>A0A250WV04</accession>
<evidence type="ECO:0000256" key="5">
    <source>
        <dbReference type="SAM" id="MobiDB-lite"/>
    </source>
</evidence>
<dbReference type="SUPFAM" id="SSF46458">
    <property type="entry name" value="Globin-like"/>
    <property type="match status" value="1"/>
</dbReference>
<protein>
    <recommendedName>
        <fullName evidence="8">Globin family profile domain-containing protein</fullName>
    </recommendedName>
</protein>
<dbReference type="CDD" id="cd00454">
    <property type="entry name" value="TrHb1_N"/>
    <property type="match status" value="1"/>
</dbReference>
<keyword evidence="2" id="KW-0349">Heme</keyword>
<keyword evidence="1" id="KW-0813">Transport</keyword>
<sequence>MGCESSTMIKSADEVVPTASPRVGQAEDETNMATCSAEGVPSQITQPSCDLDANSYPASDSFHPRETPVSDVEDIMRLSTQKESEYPFPDHPVHQRHDTIYKRLGGSSKIEAIVNILYEKIMEDKKLLPFFQEVSLEYIKSHQVAFLGMAFDGPNPHKRFNVDIMVLAHARLIREKGLEQTHFDLFIQHFLSSLQHLNVPQLLINEMMTVVGPLRLAFASPKQSEELDMLAAF</sequence>
<dbReference type="GO" id="GO:0046872">
    <property type="term" value="F:metal ion binding"/>
    <property type="evidence" value="ECO:0007669"/>
    <property type="project" value="UniProtKB-KW"/>
</dbReference>
<keyword evidence="4" id="KW-0408">Iron</keyword>
<evidence type="ECO:0000313" key="7">
    <source>
        <dbReference type="Proteomes" id="UP000232323"/>
    </source>
</evidence>
<evidence type="ECO:0000256" key="1">
    <source>
        <dbReference type="ARBA" id="ARBA00022448"/>
    </source>
</evidence>
<dbReference type="STRING" id="1157962.A0A250WV04"/>
<evidence type="ECO:0000256" key="3">
    <source>
        <dbReference type="ARBA" id="ARBA00022723"/>
    </source>
</evidence>
<dbReference type="InterPro" id="IPR012292">
    <property type="entry name" value="Globin/Proto"/>
</dbReference>
<dbReference type="InterPro" id="IPR009050">
    <property type="entry name" value="Globin-like_sf"/>
</dbReference>
<dbReference type="Pfam" id="PF01152">
    <property type="entry name" value="Bac_globin"/>
    <property type="match status" value="1"/>
</dbReference>
<evidence type="ECO:0000256" key="4">
    <source>
        <dbReference type="ARBA" id="ARBA00023004"/>
    </source>
</evidence>
<evidence type="ECO:0000313" key="6">
    <source>
        <dbReference type="EMBL" id="GAX74586.1"/>
    </source>
</evidence>
<comment type="caution">
    <text evidence="6">The sequence shown here is derived from an EMBL/GenBank/DDBJ whole genome shotgun (WGS) entry which is preliminary data.</text>
</comment>
<feature type="region of interest" description="Disordered" evidence="5">
    <location>
        <begin position="1"/>
        <end position="29"/>
    </location>
</feature>